<feature type="chain" id="PRO_5013136685" description="ceramidase" evidence="5">
    <location>
        <begin position="18"/>
        <end position="337"/>
    </location>
</feature>
<dbReference type="PANTHER" id="PTHR28583:SF1">
    <property type="entry name" value="ACID CERAMIDASE"/>
    <property type="match status" value="1"/>
</dbReference>
<evidence type="ECO:0000256" key="4">
    <source>
        <dbReference type="ARBA" id="ARBA00023228"/>
    </source>
</evidence>
<keyword evidence="3" id="KW-0378">Hydrolase</keyword>
<evidence type="ECO:0000313" key="8">
    <source>
        <dbReference type="EMBL" id="OMJ92132.1"/>
    </source>
</evidence>
<dbReference type="AlphaFoldDB" id="A0A1R2CT00"/>
<feature type="signal peptide" evidence="5">
    <location>
        <begin position="1"/>
        <end position="17"/>
    </location>
</feature>
<dbReference type="GO" id="GO:0017040">
    <property type="term" value="F:N-acylsphingosine amidohydrolase activity"/>
    <property type="evidence" value="ECO:0007669"/>
    <property type="project" value="UniProtKB-EC"/>
</dbReference>
<evidence type="ECO:0000256" key="5">
    <source>
        <dbReference type="SAM" id="SignalP"/>
    </source>
</evidence>
<evidence type="ECO:0000256" key="2">
    <source>
        <dbReference type="ARBA" id="ARBA00011891"/>
    </source>
</evidence>
<keyword evidence="4" id="KW-0458">Lysosome</keyword>
<dbReference type="Gene3D" id="3.60.60.10">
    <property type="entry name" value="Penicillin V Acylase, Chain A"/>
    <property type="match status" value="1"/>
</dbReference>
<name>A0A1R2CT00_9CILI</name>
<protein>
    <recommendedName>
        <fullName evidence="2">ceramidase</fullName>
        <ecNumber evidence="2">3.5.1.23</ecNumber>
    </recommendedName>
</protein>
<dbReference type="Pfam" id="PF02275">
    <property type="entry name" value="CBAH"/>
    <property type="match status" value="1"/>
</dbReference>
<keyword evidence="9" id="KW-1185">Reference proteome</keyword>
<comment type="caution">
    <text evidence="8">The sequence shown here is derived from an EMBL/GenBank/DDBJ whole genome shotgun (WGS) entry which is preliminary data.</text>
</comment>
<dbReference type="Pfam" id="PF15508">
    <property type="entry name" value="NAAA-beta"/>
    <property type="match status" value="1"/>
</dbReference>
<evidence type="ECO:0000313" key="9">
    <source>
        <dbReference type="Proteomes" id="UP000187209"/>
    </source>
</evidence>
<dbReference type="OrthoDB" id="5273684at2759"/>
<sequence length="337" mass="38959">MIFTLATLLAVIMAVEEIPLPTFDIDLDQAPETRWNQVFDAKKTEIKEFTLSIESEFNPFLIKYIANGLIKSGVFSQEVIQEMKGGADYLNLNFQTIVFGNFMNEFFALCSSLIIRKPQGGIILGRSFDYDYPNQMRKLSIDLTFYKSGKLLYKSAGIAMYFGVVTGMRPEAYAISLNQRDLFDHIYFWETLGLIEGNQATSFAIRYVLENINSYENAKNYLENIPILAGEYICIAGITDGVVITRNRKYVADLKELDEMNWYIVQTNYDHWLPQPKDDDRYNPNIERLDMIGNNYINEDQVYRLMIMKPTLNSDTVHTAIMNPMTGYWYAVTWTEE</sequence>
<dbReference type="InterPro" id="IPR029132">
    <property type="entry name" value="CBAH/NAAA_C"/>
</dbReference>
<dbReference type="GO" id="GO:0005764">
    <property type="term" value="C:lysosome"/>
    <property type="evidence" value="ECO:0007669"/>
    <property type="project" value="UniProtKB-SubCell"/>
</dbReference>
<dbReference type="Proteomes" id="UP000187209">
    <property type="component" value="Unassembled WGS sequence"/>
</dbReference>
<evidence type="ECO:0000256" key="1">
    <source>
        <dbReference type="ARBA" id="ARBA00004371"/>
    </source>
</evidence>
<evidence type="ECO:0000259" key="6">
    <source>
        <dbReference type="Pfam" id="PF02275"/>
    </source>
</evidence>
<comment type="subcellular location">
    <subcellularLocation>
        <location evidence="1">Lysosome</location>
    </subcellularLocation>
</comment>
<dbReference type="InterPro" id="IPR029130">
    <property type="entry name" value="Acid_ceramidase_N"/>
</dbReference>
<proteinExistence type="predicted"/>
<dbReference type="PANTHER" id="PTHR28583">
    <property type="entry name" value="ACID AMIDASE"/>
    <property type="match status" value="1"/>
</dbReference>
<feature type="domain" description="Choloylglycine hydrolase/NAAA C-terminal" evidence="6">
    <location>
        <begin position="110"/>
        <end position="235"/>
    </location>
</feature>
<evidence type="ECO:0000259" key="7">
    <source>
        <dbReference type="Pfam" id="PF15508"/>
    </source>
</evidence>
<evidence type="ECO:0000256" key="3">
    <source>
        <dbReference type="ARBA" id="ARBA00022801"/>
    </source>
</evidence>
<gene>
    <name evidence="8" type="ORF">SteCoe_5120</name>
</gene>
<feature type="domain" description="Acid ceramidase N-terminal" evidence="7">
    <location>
        <begin position="19"/>
        <end position="61"/>
    </location>
</feature>
<reference evidence="8 9" key="1">
    <citation type="submission" date="2016-11" db="EMBL/GenBank/DDBJ databases">
        <title>The macronuclear genome of Stentor coeruleus: a giant cell with tiny introns.</title>
        <authorList>
            <person name="Slabodnick M."/>
            <person name="Ruby J.G."/>
            <person name="Reiff S.B."/>
            <person name="Swart E.C."/>
            <person name="Gosai S."/>
            <person name="Prabakaran S."/>
            <person name="Witkowska E."/>
            <person name="Larue G.E."/>
            <person name="Fisher S."/>
            <person name="Freeman R.M."/>
            <person name="Gunawardena J."/>
            <person name="Chu W."/>
            <person name="Stover N.A."/>
            <person name="Gregory B.D."/>
            <person name="Nowacki M."/>
            <person name="Derisi J."/>
            <person name="Roy S.W."/>
            <person name="Marshall W.F."/>
            <person name="Sood P."/>
        </authorList>
    </citation>
    <scope>NUCLEOTIDE SEQUENCE [LARGE SCALE GENOMIC DNA]</scope>
    <source>
        <strain evidence="8">WM001</strain>
    </source>
</reference>
<keyword evidence="5" id="KW-0732">Signal</keyword>
<organism evidence="8 9">
    <name type="scientific">Stentor coeruleus</name>
    <dbReference type="NCBI Taxonomy" id="5963"/>
    <lineage>
        <taxon>Eukaryota</taxon>
        <taxon>Sar</taxon>
        <taxon>Alveolata</taxon>
        <taxon>Ciliophora</taxon>
        <taxon>Postciliodesmatophora</taxon>
        <taxon>Heterotrichea</taxon>
        <taxon>Heterotrichida</taxon>
        <taxon>Stentoridae</taxon>
        <taxon>Stentor</taxon>
    </lineage>
</organism>
<dbReference type="EMBL" id="MPUH01000067">
    <property type="protein sequence ID" value="OMJ92132.1"/>
    <property type="molecule type" value="Genomic_DNA"/>
</dbReference>
<dbReference type="EC" id="3.5.1.23" evidence="2"/>
<accession>A0A1R2CT00</accession>